<evidence type="ECO:0000313" key="10">
    <source>
        <dbReference type="Proteomes" id="UP000190037"/>
    </source>
</evidence>
<feature type="region of interest" description="Disordered" evidence="8">
    <location>
        <begin position="1"/>
        <end position="34"/>
    </location>
</feature>
<dbReference type="InterPro" id="IPR036396">
    <property type="entry name" value="Cyt_P450_sf"/>
</dbReference>
<dbReference type="InterPro" id="IPR002397">
    <property type="entry name" value="Cyt_P450_B"/>
</dbReference>
<organism evidence="9 10">
    <name type="scientific">Embleya scabrispora</name>
    <dbReference type="NCBI Taxonomy" id="159449"/>
    <lineage>
        <taxon>Bacteria</taxon>
        <taxon>Bacillati</taxon>
        <taxon>Actinomycetota</taxon>
        <taxon>Actinomycetes</taxon>
        <taxon>Kitasatosporales</taxon>
        <taxon>Streptomycetaceae</taxon>
        <taxon>Embleya</taxon>
    </lineage>
</organism>
<reference evidence="9 10" key="1">
    <citation type="submission" date="2017-03" db="EMBL/GenBank/DDBJ databases">
        <title>Draft genome sequence of Streptomyces scabrisporus NF3, endophyte isolated from Amphipterygium adstringens.</title>
        <authorList>
            <person name="Vazquez M."/>
            <person name="Ceapa C.D."/>
            <person name="Rodriguez Luna D."/>
            <person name="Sanchez Esquivel S."/>
        </authorList>
    </citation>
    <scope>NUCLEOTIDE SEQUENCE [LARGE SCALE GENOMIC DNA]</scope>
    <source>
        <strain evidence="9 10">NF3</strain>
    </source>
</reference>
<evidence type="ECO:0000256" key="1">
    <source>
        <dbReference type="ARBA" id="ARBA00010617"/>
    </source>
</evidence>
<comment type="caution">
    <text evidence="9">The sequence shown here is derived from an EMBL/GenBank/DDBJ whole genome shotgun (WGS) entry which is preliminary data.</text>
</comment>
<protein>
    <submittedName>
        <fullName evidence="9">Cytochrome</fullName>
    </submittedName>
</protein>
<sequence length="445" mass="48842">MTRGIEADETAEPAAAAPDASARPHTPAPLDPFDPRAPFDIEGHDFAFDDIPDLHDVLAAARARKPYAVVPFLGTRALLFLTHDLVTAAFKDEEAFPASAIYAATTEPVLGHTIQCMRGAEHRINRKLVVPAFRRRVVTEQVEAILEPLAHELVDGFAARGETDLVAEFTHVYPVRVITRLLGLPMDDEDRFRRWAVDLFHFPMAPEAAERASREFTEYVTPIVARRRRDPGHDLLSSLAHTEAEGRRLTDEEILSFLRLLFPAGADTTYLGLGNALFALLTHSEQLSQALADPDTELEWVVEEALRWEPPVGLLPRMCPAPVSDWQGLGLDIPAETPLIFAITAANRDPARYPDPDVFDIGRRARATLAFGDGPHVCPGTWLALAEIRAALKVLLERLPELRLSAPARVRGLLGTALRGPESLPVRFGLRAGDVTKPARPSAAG</sequence>
<dbReference type="PANTHER" id="PTHR46696">
    <property type="entry name" value="P450, PUTATIVE (EUROFUNG)-RELATED"/>
    <property type="match status" value="1"/>
</dbReference>
<evidence type="ECO:0000256" key="8">
    <source>
        <dbReference type="SAM" id="MobiDB-lite"/>
    </source>
</evidence>
<accession>A0A1T3NT51</accession>
<evidence type="ECO:0000313" key="9">
    <source>
        <dbReference type="EMBL" id="OPC79860.1"/>
    </source>
</evidence>
<dbReference type="FunFam" id="1.10.630.10:FF:000018">
    <property type="entry name" value="Cytochrome P450 monooxygenase"/>
    <property type="match status" value="1"/>
</dbReference>
<evidence type="ECO:0000256" key="6">
    <source>
        <dbReference type="ARBA" id="ARBA00023033"/>
    </source>
</evidence>
<dbReference type="GO" id="GO:0020037">
    <property type="term" value="F:heme binding"/>
    <property type="evidence" value="ECO:0007669"/>
    <property type="project" value="InterPro"/>
</dbReference>
<dbReference type="InterPro" id="IPR017972">
    <property type="entry name" value="Cyt_P450_CS"/>
</dbReference>
<comment type="similarity">
    <text evidence="1 7">Belongs to the cytochrome P450 family.</text>
</comment>
<evidence type="ECO:0000256" key="5">
    <source>
        <dbReference type="ARBA" id="ARBA00023004"/>
    </source>
</evidence>
<dbReference type="PRINTS" id="PR00385">
    <property type="entry name" value="P450"/>
</dbReference>
<dbReference type="AlphaFoldDB" id="A0A1T3NT51"/>
<dbReference type="SUPFAM" id="SSF48264">
    <property type="entry name" value="Cytochrome P450"/>
    <property type="match status" value="1"/>
</dbReference>
<dbReference type="PROSITE" id="PS00086">
    <property type="entry name" value="CYTOCHROME_P450"/>
    <property type="match status" value="1"/>
</dbReference>
<keyword evidence="5 7" id="KW-0408">Iron</keyword>
<proteinExistence type="inferred from homology"/>
<keyword evidence="4 7" id="KW-0560">Oxidoreductase</keyword>
<dbReference type="PANTHER" id="PTHR46696:SF3">
    <property type="entry name" value="PULCHERRIMINIC ACID SYNTHASE"/>
    <property type="match status" value="1"/>
</dbReference>
<keyword evidence="6 7" id="KW-0503">Monooxygenase</keyword>
<gene>
    <name evidence="9" type="ORF">B4N89_01900</name>
</gene>
<evidence type="ECO:0000256" key="2">
    <source>
        <dbReference type="ARBA" id="ARBA00022617"/>
    </source>
</evidence>
<dbReference type="InterPro" id="IPR001128">
    <property type="entry name" value="Cyt_P450"/>
</dbReference>
<keyword evidence="3 7" id="KW-0479">Metal-binding</keyword>
<evidence type="ECO:0000256" key="7">
    <source>
        <dbReference type="RuleBase" id="RU000461"/>
    </source>
</evidence>
<dbReference type="RefSeq" id="WP_078974129.1">
    <property type="nucleotide sequence ID" value="NZ_MWQN01000001.1"/>
</dbReference>
<dbReference type="OrthoDB" id="4156795at2"/>
<dbReference type="GO" id="GO:0016705">
    <property type="term" value="F:oxidoreductase activity, acting on paired donors, with incorporation or reduction of molecular oxygen"/>
    <property type="evidence" value="ECO:0007669"/>
    <property type="project" value="InterPro"/>
</dbReference>
<keyword evidence="10" id="KW-1185">Reference proteome</keyword>
<dbReference type="Gene3D" id="1.10.630.10">
    <property type="entry name" value="Cytochrome P450"/>
    <property type="match status" value="1"/>
</dbReference>
<keyword evidence="2 7" id="KW-0349">Heme</keyword>
<evidence type="ECO:0000256" key="3">
    <source>
        <dbReference type="ARBA" id="ARBA00022723"/>
    </source>
</evidence>
<dbReference type="Proteomes" id="UP000190037">
    <property type="component" value="Unassembled WGS sequence"/>
</dbReference>
<dbReference type="Pfam" id="PF00067">
    <property type="entry name" value="p450"/>
    <property type="match status" value="2"/>
</dbReference>
<name>A0A1T3NT51_9ACTN</name>
<dbReference type="EMBL" id="MWQN01000001">
    <property type="protein sequence ID" value="OPC79860.1"/>
    <property type="molecule type" value="Genomic_DNA"/>
</dbReference>
<dbReference type="STRING" id="159449.B4N89_01900"/>
<evidence type="ECO:0000256" key="4">
    <source>
        <dbReference type="ARBA" id="ARBA00023002"/>
    </source>
</evidence>
<dbReference type="GO" id="GO:0004497">
    <property type="term" value="F:monooxygenase activity"/>
    <property type="evidence" value="ECO:0007669"/>
    <property type="project" value="UniProtKB-KW"/>
</dbReference>
<dbReference type="GO" id="GO:0005506">
    <property type="term" value="F:iron ion binding"/>
    <property type="evidence" value="ECO:0007669"/>
    <property type="project" value="InterPro"/>
</dbReference>
<dbReference type="PRINTS" id="PR00359">
    <property type="entry name" value="BP450"/>
</dbReference>
<feature type="compositionally biased region" description="Low complexity" evidence="8">
    <location>
        <begin position="12"/>
        <end position="21"/>
    </location>
</feature>